<dbReference type="EMBL" id="CP030760">
    <property type="protein sequence ID" value="AXA37861.1"/>
    <property type="molecule type" value="Genomic_DNA"/>
</dbReference>
<evidence type="ECO:0000313" key="1">
    <source>
        <dbReference type="EMBL" id="AXA37861.1"/>
    </source>
</evidence>
<protein>
    <submittedName>
        <fullName evidence="1">Uncharacterized protein</fullName>
    </submittedName>
</protein>
<sequence>MRRGRIRSGFATDINVSCVMHPSDPSSARRSPGEAASILILLSFLTVTGRIESELLQGGLAGQVRHGKCAAADVSKWLQVRAVRRVHPRSGLDEPLLDRGRQLRLEAPRSHVRDKRRLEARFELPQLVKPFDGL</sequence>
<dbReference type="Proteomes" id="UP000251166">
    <property type="component" value="Chromosome"/>
</dbReference>
<evidence type="ECO:0000313" key="2">
    <source>
        <dbReference type="Proteomes" id="UP000251166"/>
    </source>
</evidence>
<dbReference type="AlphaFoldDB" id="A0A2Z4Y9K2"/>
<organism evidence="1 2">
    <name type="scientific">Rhizobium leguminosarum</name>
    <dbReference type="NCBI Taxonomy" id="384"/>
    <lineage>
        <taxon>Bacteria</taxon>
        <taxon>Pseudomonadati</taxon>
        <taxon>Pseudomonadota</taxon>
        <taxon>Alphaproteobacteria</taxon>
        <taxon>Hyphomicrobiales</taxon>
        <taxon>Rhizobiaceae</taxon>
        <taxon>Rhizobium/Agrobacterium group</taxon>
        <taxon>Rhizobium</taxon>
    </lineage>
</organism>
<proteinExistence type="predicted"/>
<accession>A0A2Z4Y9K2</accession>
<name>A0A2Z4Y9K2_RHILE</name>
<gene>
    <name evidence="1" type="ORF">DLJ82_0241</name>
</gene>
<reference evidence="1 2" key="1">
    <citation type="submission" date="2018-07" db="EMBL/GenBank/DDBJ databases">
        <title>Rhizobium leguminosarum strain:ATCC 14479 Genome sequencing and assembly.</title>
        <authorList>
            <person name="Chakraborty R."/>
        </authorList>
    </citation>
    <scope>NUCLEOTIDE SEQUENCE [LARGE SCALE GENOMIC DNA]</scope>
    <source>
        <strain evidence="1 2">ATCC 14479</strain>
    </source>
</reference>